<name>A0ACB8DH10_DERSI</name>
<comment type="caution">
    <text evidence="1">The sequence shown here is derived from an EMBL/GenBank/DDBJ whole genome shotgun (WGS) entry which is preliminary data.</text>
</comment>
<keyword evidence="2" id="KW-1185">Reference proteome</keyword>
<evidence type="ECO:0000313" key="2">
    <source>
        <dbReference type="Proteomes" id="UP000821865"/>
    </source>
</evidence>
<sequence length="611" mass="67158">MSGADQPVFRGDMRAWMSRNQSERPLRTQTTAASDVRHGDPDEDSAGTRCSGVEKEATTAVDEPVVPTLVSDEAPRSCSRPSRQGSSDSLHSSQVPPDPEAARSQPGCSVSTEHEACTVWPTPLLESTAESPETSAPGSADFLPFFGVRNISNFNKKHSKRNLFRRRSSDDVSESETEDIELDVLKWETYESSHEEPQKYKSRIAMPHGCSQRPYSDVNQKMKTCTACDIATYEPPADSFALELELVRLTNELSPHSPADDQGDEHSDEDEAVRDRGLWSTLFDGRTRRLSLDVMSADEIEIDEKVAAWDPSQEDNYALQSPGELELYDLEIADPRDGQASQKPAAFRACTDHAVDRTVSQSFKKALPSATPDHGLYDDLKWMFEESDKSEDEPNRGILAEPRMKKRRLELVECPDEAGALEVRSVGTHSKADCLDDTPASEALVAAPRSGGSVIARAGGIVAVVEDLAKTEDEVLLDEAALRAPASKRRKKRRKHGKRKSHQKKRLAKIKKKERKAAAARKETHVESKGESPGTTAGTSAVRQLLPRTHTELALEWGLSCSLSGVGSGLHASEFQDDEVQIQDTGDVTICIRTSTRTKAAMLWPFGPPAD</sequence>
<gene>
    <name evidence="1" type="ORF">HPB49_023807</name>
</gene>
<accession>A0ACB8DH10</accession>
<proteinExistence type="predicted"/>
<dbReference type="Proteomes" id="UP000821865">
    <property type="component" value="Chromosome 2"/>
</dbReference>
<organism evidence="1 2">
    <name type="scientific">Dermacentor silvarum</name>
    <name type="common">Tick</name>
    <dbReference type="NCBI Taxonomy" id="543639"/>
    <lineage>
        <taxon>Eukaryota</taxon>
        <taxon>Metazoa</taxon>
        <taxon>Ecdysozoa</taxon>
        <taxon>Arthropoda</taxon>
        <taxon>Chelicerata</taxon>
        <taxon>Arachnida</taxon>
        <taxon>Acari</taxon>
        <taxon>Parasitiformes</taxon>
        <taxon>Ixodida</taxon>
        <taxon>Ixodoidea</taxon>
        <taxon>Ixodidae</taxon>
        <taxon>Rhipicephalinae</taxon>
        <taxon>Dermacentor</taxon>
    </lineage>
</organism>
<evidence type="ECO:0000313" key="1">
    <source>
        <dbReference type="EMBL" id="KAH7967275.1"/>
    </source>
</evidence>
<dbReference type="EMBL" id="CM023471">
    <property type="protein sequence ID" value="KAH7967275.1"/>
    <property type="molecule type" value="Genomic_DNA"/>
</dbReference>
<reference evidence="1" key="1">
    <citation type="submission" date="2020-05" db="EMBL/GenBank/DDBJ databases">
        <title>Large-scale comparative analyses of tick genomes elucidate their genetic diversity and vector capacities.</title>
        <authorList>
            <person name="Jia N."/>
            <person name="Wang J."/>
            <person name="Shi W."/>
            <person name="Du L."/>
            <person name="Sun Y."/>
            <person name="Zhan W."/>
            <person name="Jiang J."/>
            <person name="Wang Q."/>
            <person name="Zhang B."/>
            <person name="Ji P."/>
            <person name="Sakyi L.B."/>
            <person name="Cui X."/>
            <person name="Yuan T."/>
            <person name="Jiang B."/>
            <person name="Yang W."/>
            <person name="Lam T.T.-Y."/>
            <person name="Chang Q."/>
            <person name="Ding S."/>
            <person name="Wang X."/>
            <person name="Zhu J."/>
            <person name="Ruan X."/>
            <person name="Zhao L."/>
            <person name="Wei J."/>
            <person name="Que T."/>
            <person name="Du C."/>
            <person name="Cheng J."/>
            <person name="Dai P."/>
            <person name="Han X."/>
            <person name="Huang E."/>
            <person name="Gao Y."/>
            <person name="Liu J."/>
            <person name="Shao H."/>
            <person name="Ye R."/>
            <person name="Li L."/>
            <person name="Wei W."/>
            <person name="Wang X."/>
            <person name="Wang C."/>
            <person name="Yang T."/>
            <person name="Huo Q."/>
            <person name="Li W."/>
            <person name="Guo W."/>
            <person name="Chen H."/>
            <person name="Zhou L."/>
            <person name="Ni X."/>
            <person name="Tian J."/>
            <person name="Zhou Y."/>
            <person name="Sheng Y."/>
            <person name="Liu T."/>
            <person name="Pan Y."/>
            <person name="Xia L."/>
            <person name="Li J."/>
            <person name="Zhao F."/>
            <person name="Cao W."/>
        </authorList>
    </citation>
    <scope>NUCLEOTIDE SEQUENCE</scope>
    <source>
        <strain evidence="1">Dsil-2018</strain>
    </source>
</reference>
<protein>
    <submittedName>
        <fullName evidence="1">Uncharacterized protein</fullName>
    </submittedName>
</protein>